<evidence type="ECO:0000313" key="5">
    <source>
        <dbReference type="Proteomes" id="UP000240883"/>
    </source>
</evidence>
<reference evidence="4 5" key="1">
    <citation type="journal article" date="2018" name="Front. Microbiol.">
        <title>Genome-Wide Analysis of Corynespora cassiicola Leaf Fall Disease Putative Effectors.</title>
        <authorList>
            <person name="Lopez D."/>
            <person name="Ribeiro S."/>
            <person name="Label P."/>
            <person name="Fumanal B."/>
            <person name="Venisse J.S."/>
            <person name="Kohler A."/>
            <person name="de Oliveira R.R."/>
            <person name="Labutti K."/>
            <person name="Lipzen A."/>
            <person name="Lail K."/>
            <person name="Bauer D."/>
            <person name="Ohm R.A."/>
            <person name="Barry K.W."/>
            <person name="Spatafora J."/>
            <person name="Grigoriev I.V."/>
            <person name="Martin F.M."/>
            <person name="Pujade-Renaud V."/>
        </authorList>
    </citation>
    <scope>NUCLEOTIDE SEQUENCE [LARGE SCALE GENOMIC DNA]</scope>
    <source>
        <strain evidence="4 5">Philippines</strain>
    </source>
</reference>
<dbReference type="Proteomes" id="UP000240883">
    <property type="component" value="Unassembled WGS sequence"/>
</dbReference>
<dbReference type="InterPro" id="IPR036864">
    <property type="entry name" value="Zn2-C6_fun-type_DNA-bd_sf"/>
</dbReference>
<feature type="compositionally biased region" description="Basic and acidic residues" evidence="2">
    <location>
        <begin position="217"/>
        <end position="228"/>
    </location>
</feature>
<dbReference type="GO" id="GO:0000981">
    <property type="term" value="F:DNA-binding transcription factor activity, RNA polymerase II-specific"/>
    <property type="evidence" value="ECO:0007669"/>
    <property type="project" value="InterPro"/>
</dbReference>
<feature type="compositionally biased region" description="Polar residues" evidence="2">
    <location>
        <begin position="171"/>
        <end position="196"/>
    </location>
</feature>
<gene>
    <name evidence="4" type="ORF">BS50DRAFT_180520</name>
</gene>
<keyword evidence="1" id="KW-0539">Nucleus</keyword>
<feature type="compositionally biased region" description="Pro residues" evidence="2">
    <location>
        <begin position="150"/>
        <end position="160"/>
    </location>
</feature>
<dbReference type="Pfam" id="PF00172">
    <property type="entry name" value="Zn_clus"/>
    <property type="match status" value="1"/>
</dbReference>
<name>A0A2T2P660_CORCC</name>
<dbReference type="SUPFAM" id="SSF57701">
    <property type="entry name" value="Zn2/Cys6 DNA-binding domain"/>
    <property type="match status" value="1"/>
</dbReference>
<dbReference type="EMBL" id="KZ678129">
    <property type="protein sequence ID" value="PSN73150.1"/>
    <property type="molecule type" value="Genomic_DNA"/>
</dbReference>
<organism evidence="4 5">
    <name type="scientific">Corynespora cassiicola Philippines</name>
    <dbReference type="NCBI Taxonomy" id="1448308"/>
    <lineage>
        <taxon>Eukaryota</taxon>
        <taxon>Fungi</taxon>
        <taxon>Dikarya</taxon>
        <taxon>Ascomycota</taxon>
        <taxon>Pezizomycotina</taxon>
        <taxon>Dothideomycetes</taxon>
        <taxon>Pleosporomycetidae</taxon>
        <taxon>Pleosporales</taxon>
        <taxon>Corynesporascaceae</taxon>
        <taxon>Corynespora</taxon>
    </lineage>
</organism>
<evidence type="ECO:0000256" key="1">
    <source>
        <dbReference type="ARBA" id="ARBA00023242"/>
    </source>
</evidence>
<sequence length="330" mass="34107">MATIRVVPAPSCSPLAARPQPEHKHHQPHRGRPPDDRSSLAPHPLRAPSPAPCTVSGRWPAVPSVSRPDAPRACRPPERNAARRPTKLPAPSASSPTASSQQPAARSPSSPQQPAVSPAPLPPDRASVDSVSAANTAKINSSTPSAAGPAPLPEQAPPVRQPALPVHPSLASPTTHTSPSLTAQASPSTVQASPQATPRHVAAPGTVPVGAAQPADSDTRRRGGEGGHRMRSSIACTRCRRSKIKCENQGVGSQCKACHGQGRECTYPVAGTSVSTPRRESLTANLIAPGDRTNGDVSSRFSALSTLSLLVNPCPTFANVVPASHMLDQV</sequence>
<evidence type="ECO:0000259" key="3">
    <source>
        <dbReference type="PROSITE" id="PS50048"/>
    </source>
</evidence>
<accession>A0A2T2P660</accession>
<dbReference type="AlphaFoldDB" id="A0A2T2P660"/>
<feature type="compositionally biased region" description="Low complexity" evidence="2">
    <location>
        <begin position="89"/>
        <end position="116"/>
    </location>
</feature>
<dbReference type="GO" id="GO:0008270">
    <property type="term" value="F:zinc ion binding"/>
    <property type="evidence" value="ECO:0007669"/>
    <property type="project" value="InterPro"/>
</dbReference>
<feature type="domain" description="Zn(2)-C6 fungal-type" evidence="3">
    <location>
        <begin position="235"/>
        <end position="267"/>
    </location>
</feature>
<keyword evidence="5" id="KW-1185">Reference proteome</keyword>
<evidence type="ECO:0000256" key="2">
    <source>
        <dbReference type="SAM" id="MobiDB-lite"/>
    </source>
</evidence>
<dbReference type="OrthoDB" id="5370478at2759"/>
<feature type="compositionally biased region" description="Basic and acidic residues" evidence="2">
    <location>
        <begin position="69"/>
        <end position="81"/>
    </location>
</feature>
<dbReference type="PROSITE" id="PS50048">
    <property type="entry name" value="ZN2_CY6_FUNGAL_2"/>
    <property type="match status" value="1"/>
</dbReference>
<feature type="compositionally biased region" description="Polar residues" evidence="2">
    <location>
        <begin position="129"/>
        <end position="145"/>
    </location>
</feature>
<dbReference type="CDD" id="cd00067">
    <property type="entry name" value="GAL4"/>
    <property type="match status" value="1"/>
</dbReference>
<dbReference type="STRING" id="1448308.A0A2T2P660"/>
<dbReference type="PROSITE" id="PS00463">
    <property type="entry name" value="ZN2_CY6_FUNGAL_1"/>
    <property type="match status" value="1"/>
</dbReference>
<protein>
    <recommendedName>
        <fullName evidence="3">Zn(2)-C6 fungal-type domain-containing protein</fullName>
    </recommendedName>
</protein>
<dbReference type="InterPro" id="IPR001138">
    <property type="entry name" value="Zn2Cys6_DnaBD"/>
</dbReference>
<feature type="region of interest" description="Disordered" evidence="2">
    <location>
        <begin position="1"/>
        <end position="232"/>
    </location>
</feature>
<dbReference type="Gene3D" id="4.10.240.10">
    <property type="entry name" value="Zn(2)-C6 fungal-type DNA-binding domain"/>
    <property type="match status" value="1"/>
</dbReference>
<proteinExistence type="predicted"/>
<feature type="compositionally biased region" description="Low complexity" evidence="2">
    <location>
        <begin position="201"/>
        <end position="215"/>
    </location>
</feature>
<evidence type="ECO:0000313" key="4">
    <source>
        <dbReference type="EMBL" id="PSN73150.1"/>
    </source>
</evidence>